<name>A0AAN9EB24_CROPI</name>
<evidence type="ECO:0000256" key="1">
    <source>
        <dbReference type="SAM" id="MobiDB-lite"/>
    </source>
</evidence>
<organism evidence="2 3">
    <name type="scientific">Crotalaria pallida</name>
    <name type="common">Smooth rattlebox</name>
    <name type="synonym">Crotalaria striata</name>
    <dbReference type="NCBI Taxonomy" id="3830"/>
    <lineage>
        <taxon>Eukaryota</taxon>
        <taxon>Viridiplantae</taxon>
        <taxon>Streptophyta</taxon>
        <taxon>Embryophyta</taxon>
        <taxon>Tracheophyta</taxon>
        <taxon>Spermatophyta</taxon>
        <taxon>Magnoliopsida</taxon>
        <taxon>eudicotyledons</taxon>
        <taxon>Gunneridae</taxon>
        <taxon>Pentapetalae</taxon>
        <taxon>rosids</taxon>
        <taxon>fabids</taxon>
        <taxon>Fabales</taxon>
        <taxon>Fabaceae</taxon>
        <taxon>Papilionoideae</taxon>
        <taxon>50 kb inversion clade</taxon>
        <taxon>genistoids sensu lato</taxon>
        <taxon>core genistoids</taxon>
        <taxon>Crotalarieae</taxon>
        <taxon>Crotalaria</taxon>
    </lineage>
</organism>
<protein>
    <submittedName>
        <fullName evidence="2">Uncharacterized protein</fullName>
    </submittedName>
</protein>
<sequence length="199" mass="21930">MDILQGNKFTSYAEDDSISPDSLSFSGLVCIQNQQPKLPSPNHAKHHNQVSKNDPEFEFTSTKAYLNSAVNPIKTKPADMLISNGQLQLQPQAHAFQTNQSLIRSAFRPSPATRNIRKMSSGKTGRANGSHEKHDKASQSTDMESTAKRAQLGQKMKCFISPCRNSKAITPGAVKAQTAPRPRESFNLFLRDQKMSSGI</sequence>
<gene>
    <name evidence="2" type="ORF">RIF29_41340</name>
</gene>
<keyword evidence="3" id="KW-1185">Reference proteome</keyword>
<reference evidence="2 3" key="1">
    <citation type="submission" date="2024-01" db="EMBL/GenBank/DDBJ databases">
        <title>The genomes of 5 underutilized Papilionoideae crops provide insights into root nodulation and disease resistanc.</title>
        <authorList>
            <person name="Yuan L."/>
        </authorList>
    </citation>
    <scope>NUCLEOTIDE SEQUENCE [LARGE SCALE GENOMIC DNA]</scope>
    <source>
        <strain evidence="2">ZHUSHIDOU_FW_LH</strain>
        <tissue evidence="2">Leaf</tissue>
    </source>
</reference>
<dbReference type="EMBL" id="JAYWIO010000008">
    <property type="protein sequence ID" value="KAK7246472.1"/>
    <property type="molecule type" value="Genomic_DNA"/>
</dbReference>
<comment type="caution">
    <text evidence="2">The sequence shown here is derived from an EMBL/GenBank/DDBJ whole genome shotgun (WGS) entry which is preliminary data.</text>
</comment>
<feature type="region of interest" description="Disordered" evidence="1">
    <location>
        <begin position="111"/>
        <end position="149"/>
    </location>
</feature>
<dbReference type="Proteomes" id="UP001372338">
    <property type="component" value="Unassembled WGS sequence"/>
</dbReference>
<evidence type="ECO:0000313" key="2">
    <source>
        <dbReference type="EMBL" id="KAK7246472.1"/>
    </source>
</evidence>
<evidence type="ECO:0000313" key="3">
    <source>
        <dbReference type="Proteomes" id="UP001372338"/>
    </source>
</evidence>
<accession>A0AAN9EB24</accession>
<feature type="region of interest" description="Disordered" evidence="1">
    <location>
        <begin position="34"/>
        <end position="53"/>
    </location>
</feature>
<proteinExistence type="predicted"/>
<dbReference type="AlphaFoldDB" id="A0AAN9EB24"/>